<dbReference type="EMBL" id="JAYMFH010000003">
    <property type="protein sequence ID" value="MEC4294380.1"/>
    <property type="molecule type" value="Genomic_DNA"/>
</dbReference>
<dbReference type="RefSeq" id="WP_326439579.1">
    <property type="nucleotide sequence ID" value="NZ_JAYMFH010000003.1"/>
</dbReference>
<proteinExistence type="predicted"/>
<reference evidence="1 2" key="1">
    <citation type="submission" date="2024-01" db="EMBL/GenBank/DDBJ databases">
        <title>novel species in genus Adlercreutzia.</title>
        <authorList>
            <person name="Liu X."/>
        </authorList>
    </citation>
    <scope>NUCLEOTIDE SEQUENCE [LARGE SCALE GENOMIC DNA]</scope>
    <source>
        <strain evidence="1 2">R22</strain>
    </source>
</reference>
<name>A0ABU6IXH5_9ACTN</name>
<organism evidence="1 2">
    <name type="scientific">Adlercreutzia shanghongiae</name>
    <dbReference type="NCBI Taxonomy" id="3111773"/>
    <lineage>
        <taxon>Bacteria</taxon>
        <taxon>Bacillati</taxon>
        <taxon>Actinomycetota</taxon>
        <taxon>Coriobacteriia</taxon>
        <taxon>Eggerthellales</taxon>
        <taxon>Eggerthellaceae</taxon>
        <taxon>Adlercreutzia</taxon>
    </lineage>
</organism>
<evidence type="ECO:0000313" key="1">
    <source>
        <dbReference type="EMBL" id="MEC4294380.1"/>
    </source>
</evidence>
<evidence type="ECO:0000313" key="2">
    <source>
        <dbReference type="Proteomes" id="UP001343724"/>
    </source>
</evidence>
<comment type="caution">
    <text evidence="1">The sequence shown here is derived from an EMBL/GenBank/DDBJ whole genome shotgun (WGS) entry which is preliminary data.</text>
</comment>
<protein>
    <submittedName>
        <fullName evidence="1">Uncharacterized protein</fullName>
    </submittedName>
</protein>
<gene>
    <name evidence="1" type="ORF">VJ920_03530</name>
</gene>
<accession>A0ABU6IXH5</accession>
<sequence length="91" mass="9531">MSGFEKGAYVICVDANGDGDYGRVASVRDGKVFVCFTTGCTAVACDTSGLSAVAPRAWMLATPFGHNRFNASCPDYDPECCAAYCPEKGGE</sequence>
<keyword evidence="2" id="KW-1185">Reference proteome</keyword>
<dbReference type="Proteomes" id="UP001343724">
    <property type="component" value="Unassembled WGS sequence"/>
</dbReference>